<sequence>MSEQKHILSLNHSDSNISAIVGYVCLHKPPWLLPFSKEELKQWLFPLLATRPNLVSTLLRYYDEFDANTPLQIIITNLSDYGYELHVMLKPKYRGTLK</sequence>
<dbReference type="AlphaFoldDB" id="A0A0F9KCE5"/>
<comment type="caution">
    <text evidence="1">The sequence shown here is derived from an EMBL/GenBank/DDBJ whole genome shotgun (WGS) entry which is preliminary data.</text>
</comment>
<gene>
    <name evidence="1" type="ORF">LCGC14_1651660</name>
</gene>
<organism evidence="1">
    <name type="scientific">marine sediment metagenome</name>
    <dbReference type="NCBI Taxonomy" id="412755"/>
    <lineage>
        <taxon>unclassified sequences</taxon>
        <taxon>metagenomes</taxon>
        <taxon>ecological metagenomes</taxon>
    </lineage>
</organism>
<name>A0A0F9KCE5_9ZZZZ</name>
<dbReference type="EMBL" id="LAZR01013900">
    <property type="protein sequence ID" value="KKM19823.1"/>
    <property type="molecule type" value="Genomic_DNA"/>
</dbReference>
<evidence type="ECO:0000313" key="1">
    <source>
        <dbReference type="EMBL" id="KKM19823.1"/>
    </source>
</evidence>
<proteinExistence type="predicted"/>
<accession>A0A0F9KCE5</accession>
<reference evidence="1" key="1">
    <citation type="journal article" date="2015" name="Nature">
        <title>Complex archaea that bridge the gap between prokaryotes and eukaryotes.</title>
        <authorList>
            <person name="Spang A."/>
            <person name="Saw J.H."/>
            <person name="Jorgensen S.L."/>
            <person name="Zaremba-Niedzwiedzka K."/>
            <person name="Martijn J."/>
            <person name="Lind A.E."/>
            <person name="van Eijk R."/>
            <person name="Schleper C."/>
            <person name="Guy L."/>
            <person name="Ettema T.J."/>
        </authorList>
    </citation>
    <scope>NUCLEOTIDE SEQUENCE</scope>
</reference>
<protein>
    <submittedName>
        <fullName evidence="1">Uncharacterized protein</fullName>
    </submittedName>
</protein>